<dbReference type="EMBL" id="LSRL02000379">
    <property type="protein sequence ID" value="TDG41285.1"/>
    <property type="molecule type" value="Genomic_DNA"/>
</dbReference>
<evidence type="ECO:0000256" key="1">
    <source>
        <dbReference type="SAM" id="MobiDB-lite"/>
    </source>
</evidence>
<feature type="compositionally biased region" description="Low complexity" evidence="1">
    <location>
        <begin position="108"/>
        <end position="119"/>
    </location>
</feature>
<name>A0A484B0D7_DRONA</name>
<proteinExistence type="predicted"/>
<gene>
    <name evidence="2" type="ORF">AWZ03_012300</name>
</gene>
<evidence type="ECO:0000313" key="2">
    <source>
        <dbReference type="EMBL" id="TDG41285.1"/>
    </source>
</evidence>
<feature type="compositionally biased region" description="Basic and acidic residues" evidence="1">
    <location>
        <begin position="134"/>
        <end position="148"/>
    </location>
</feature>
<feature type="region of interest" description="Disordered" evidence="1">
    <location>
        <begin position="75"/>
        <end position="172"/>
    </location>
</feature>
<comment type="caution">
    <text evidence="2">The sequence shown here is derived from an EMBL/GenBank/DDBJ whole genome shotgun (WGS) entry which is preliminary data.</text>
</comment>
<keyword evidence="3" id="KW-1185">Reference proteome</keyword>
<sequence length="172" mass="17967">MRVGAEGCCCGSAIMSNILGAANAISQLRLQTIVDNVRPLQQALGSRQSRPFIVGGLATGVLLYYCGHRWLKQKGAAEQEKPKPKPQSAEEGWQVEPAGAEQLLKNYETGAGDGAATEAADGREGVKGMAKTKAKPEAETEAEAKAEAGDDGESVSNAELATAMSDSSMEIE</sequence>
<organism evidence="2 3">
    <name type="scientific">Drosophila navojoa</name>
    <name type="common">Fruit fly</name>
    <dbReference type="NCBI Taxonomy" id="7232"/>
    <lineage>
        <taxon>Eukaryota</taxon>
        <taxon>Metazoa</taxon>
        <taxon>Ecdysozoa</taxon>
        <taxon>Arthropoda</taxon>
        <taxon>Hexapoda</taxon>
        <taxon>Insecta</taxon>
        <taxon>Pterygota</taxon>
        <taxon>Neoptera</taxon>
        <taxon>Endopterygota</taxon>
        <taxon>Diptera</taxon>
        <taxon>Brachycera</taxon>
        <taxon>Muscomorpha</taxon>
        <taxon>Ephydroidea</taxon>
        <taxon>Drosophilidae</taxon>
        <taxon>Drosophila</taxon>
    </lineage>
</organism>
<accession>A0A484B0D7</accession>
<evidence type="ECO:0000313" key="3">
    <source>
        <dbReference type="Proteomes" id="UP000295192"/>
    </source>
</evidence>
<dbReference type="OMA" id="LLYYCGH"/>
<dbReference type="AlphaFoldDB" id="A0A484B0D7"/>
<protein>
    <submittedName>
        <fullName evidence="2">Uncharacterized protein</fullName>
    </submittedName>
</protein>
<feature type="compositionally biased region" description="Polar residues" evidence="1">
    <location>
        <begin position="154"/>
        <end position="172"/>
    </location>
</feature>
<reference evidence="2 3" key="1">
    <citation type="journal article" date="2019" name="J. Hered.">
        <title>An Improved Genome Assembly for Drosophila navojoa, the Basal Species in the mojavensis Cluster.</title>
        <authorList>
            <person name="Vanderlinde T."/>
            <person name="Dupim E.G."/>
            <person name="Nazario-Yepiz N.O."/>
            <person name="Carvalho A.B."/>
        </authorList>
    </citation>
    <scope>NUCLEOTIDE SEQUENCE [LARGE SCALE GENOMIC DNA]</scope>
    <source>
        <strain evidence="2">Navoj_Jal97</strain>
        <tissue evidence="2">Whole organism</tissue>
    </source>
</reference>
<dbReference type="Proteomes" id="UP000295192">
    <property type="component" value="Unassembled WGS sequence"/>
</dbReference>